<keyword evidence="5" id="KW-1133">Transmembrane helix</keyword>
<dbReference type="Proteomes" id="UP000586042">
    <property type="component" value="Unassembled WGS sequence"/>
</dbReference>
<sequence length="416" mass="40963">MNANEPREQGNGGWSQFGDTPPSAGAFPRRDTMVMGQPVPPPPPPAPAVKPGLSTRQKAIAGLALAAMAIGGGAAGAAVATAMQPDTVAVAAPAPASFKQASSTLTVSDVAAKLQPSVVMIEGSTGEGSGVVLTADGLILTNNHVVVGAGQGGQMSVKFSDGKSAKASVVGTDPATDLAVIRAEGVSGLTPARLGDSDQLRVGAPVLAIGSPLGLQGSVTAGIVSALDRTLSVGGEQQQQQVPPGWGQQPGGQSGEVTTIGGAIQTDAAINPGNSGGALVDAAGQVVGINSAIATNGGSSGNIGVGFAIPINTAKQVADQLIKSGKASHAYLGVSVTDATGDVSGALVRQVIEGSPAAKAGLQEGDLITKIAGKPVDGGDTVLGQVRGFKVGQQVQITYMRDGKTSNVTVTLEEKK</sequence>
<dbReference type="SUPFAM" id="SSF50156">
    <property type="entry name" value="PDZ domain-like"/>
    <property type="match status" value="1"/>
</dbReference>
<proteinExistence type="inferred from homology"/>
<protein>
    <submittedName>
        <fullName evidence="7">Trypsin-like peptidase domain-containing protein</fullName>
    </submittedName>
</protein>
<dbReference type="Gene3D" id="2.30.42.10">
    <property type="match status" value="1"/>
</dbReference>
<dbReference type="GO" id="GO:0004252">
    <property type="term" value="F:serine-type endopeptidase activity"/>
    <property type="evidence" value="ECO:0007669"/>
    <property type="project" value="InterPro"/>
</dbReference>
<dbReference type="PRINTS" id="PR00834">
    <property type="entry name" value="PROTEASES2C"/>
</dbReference>
<dbReference type="PANTHER" id="PTHR43343:SF3">
    <property type="entry name" value="PROTEASE DO-LIKE 8, CHLOROPLASTIC"/>
    <property type="match status" value="1"/>
</dbReference>
<feature type="compositionally biased region" description="Pro residues" evidence="4">
    <location>
        <begin position="38"/>
        <end position="48"/>
    </location>
</feature>
<comment type="similarity">
    <text evidence="1">Belongs to the peptidase S1C family.</text>
</comment>
<dbReference type="PANTHER" id="PTHR43343">
    <property type="entry name" value="PEPTIDASE S12"/>
    <property type="match status" value="1"/>
</dbReference>
<keyword evidence="8" id="KW-1185">Reference proteome</keyword>
<dbReference type="Pfam" id="PF13365">
    <property type="entry name" value="Trypsin_2"/>
    <property type="match status" value="1"/>
</dbReference>
<dbReference type="InterPro" id="IPR051201">
    <property type="entry name" value="Chloro_Bact_Ser_Proteases"/>
</dbReference>
<feature type="domain" description="PDZ" evidence="6">
    <location>
        <begin position="321"/>
        <end position="378"/>
    </location>
</feature>
<dbReference type="SMART" id="SM00228">
    <property type="entry name" value="PDZ"/>
    <property type="match status" value="1"/>
</dbReference>
<dbReference type="EMBL" id="JABWGN010000008">
    <property type="protein sequence ID" value="NUW34049.1"/>
    <property type="molecule type" value="Genomic_DNA"/>
</dbReference>
<evidence type="ECO:0000256" key="3">
    <source>
        <dbReference type="ARBA" id="ARBA00022801"/>
    </source>
</evidence>
<evidence type="ECO:0000313" key="8">
    <source>
        <dbReference type="Proteomes" id="UP000586042"/>
    </source>
</evidence>
<evidence type="ECO:0000256" key="4">
    <source>
        <dbReference type="SAM" id="MobiDB-lite"/>
    </source>
</evidence>
<keyword evidence="5" id="KW-0472">Membrane</keyword>
<dbReference type="Pfam" id="PF13180">
    <property type="entry name" value="PDZ_2"/>
    <property type="match status" value="1"/>
</dbReference>
<dbReference type="InterPro" id="IPR001940">
    <property type="entry name" value="Peptidase_S1C"/>
</dbReference>
<dbReference type="PROSITE" id="PS50106">
    <property type="entry name" value="PDZ"/>
    <property type="match status" value="1"/>
</dbReference>
<evidence type="ECO:0000313" key="7">
    <source>
        <dbReference type="EMBL" id="NUW34049.1"/>
    </source>
</evidence>
<accession>A0A7Y6I9D5</accession>
<evidence type="ECO:0000256" key="5">
    <source>
        <dbReference type="SAM" id="Phobius"/>
    </source>
</evidence>
<name>A0A7Y6I9D5_9ACTN</name>
<dbReference type="AlphaFoldDB" id="A0A7Y6I9D5"/>
<keyword evidence="2" id="KW-0645">Protease</keyword>
<dbReference type="InterPro" id="IPR001478">
    <property type="entry name" value="PDZ"/>
</dbReference>
<comment type="caution">
    <text evidence="7">The sequence shown here is derived from an EMBL/GenBank/DDBJ whole genome shotgun (WGS) entry which is preliminary data.</text>
</comment>
<dbReference type="GO" id="GO:0006508">
    <property type="term" value="P:proteolysis"/>
    <property type="evidence" value="ECO:0007669"/>
    <property type="project" value="UniProtKB-KW"/>
</dbReference>
<gene>
    <name evidence="7" type="ORF">HTZ77_21805</name>
</gene>
<dbReference type="InterPro" id="IPR036034">
    <property type="entry name" value="PDZ_sf"/>
</dbReference>
<reference evidence="7 8" key="1">
    <citation type="submission" date="2020-06" db="EMBL/GenBank/DDBJ databases">
        <title>Nonomuraea sp. SMC257, a novel actinomycete isolated from soil.</title>
        <authorList>
            <person name="Chanama M."/>
        </authorList>
    </citation>
    <scope>NUCLEOTIDE SEQUENCE [LARGE SCALE GENOMIC DNA]</scope>
    <source>
        <strain evidence="7 8">SMC257</strain>
    </source>
</reference>
<dbReference type="SUPFAM" id="SSF50494">
    <property type="entry name" value="Trypsin-like serine proteases"/>
    <property type="match status" value="1"/>
</dbReference>
<evidence type="ECO:0000259" key="6">
    <source>
        <dbReference type="PROSITE" id="PS50106"/>
    </source>
</evidence>
<evidence type="ECO:0000256" key="2">
    <source>
        <dbReference type="ARBA" id="ARBA00022670"/>
    </source>
</evidence>
<feature type="transmembrane region" description="Helical" evidence="5">
    <location>
        <begin position="60"/>
        <end position="83"/>
    </location>
</feature>
<dbReference type="RefSeq" id="WP_175591498.1">
    <property type="nucleotide sequence ID" value="NZ_JABWGN010000008.1"/>
</dbReference>
<dbReference type="Gene3D" id="2.40.10.10">
    <property type="entry name" value="Trypsin-like serine proteases"/>
    <property type="match status" value="2"/>
</dbReference>
<dbReference type="InterPro" id="IPR009003">
    <property type="entry name" value="Peptidase_S1_PA"/>
</dbReference>
<keyword evidence="5" id="KW-0812">Transmembrane</keyword>
<organism evidence="7 8">
    <name type="scientific">Nonomuraea montanisoli</name>
    <dbReference type="NCBI Taxonomy" id="2741721"/>
    <lineage>
        <taxon>Bacteria</taxon>
        <taxon>Bacillati</taxon>
        <taxon>Actinomycetota</taxon>
        <taxon>Actinomycetes</taxon>
        <taxon>Streptosporangiales</taxon>
        <taxon>Streptosporangiaceae</taxon>
        <taxon>Nonomuraea</taxon>
    </lineage>
</organism>
<dbReference type="InterPro" id="IPR043504">
    <property type="entry name" value="Peptidase_S1_PA_chymotrypsin"/>
</dbReference>
<feature type="region of interest" description="Disordered" evidence="4">
    <location>
        <begin position="1"/>
        <end position="52"/>
    </location>
</feature>
<dbReference type="CDD" id="cd06779">
    <property type="entry name" value="cpPDZ_Deg_HtrA-like"/>
    <property type="match status" value="1"/>
</dbReference>
<keyword evidence="3" id="KW-0378">Hydrolase</keyword>
<evidence type="ECO:0000256" key="1">
    <source>
        <dbReference type="ARBA" id="ARBA00010541"/>
    </source>
</evidence>